<protein>
    <submittedName>
        <fullName evidence="5">GntR family transcriptional regulator</fullName>
    </submittedName>
</protein>
<dbReference type="Pfam" id="PF00392">
    <property type="entry name" value="GntR"/>
    <property type="match status" value="1"/>
</dbReference>
<proteinExistence type="predicted"/>
<organism evidence="5 6">
    <name type="scientific">Halomonas cupida</name>
    <dbReference type="NCBI Taxonomy" id="44933"/>
    <lineage>
        <taxon>Bacteria</taxon>
        <taxon>Pseudomonadati</taxon>
        <taxon>Pseudomonadota</taxon>
        <taxon>Gammaproteobacteria</taxon>
        <taxon>Oceanospirillales</taxon>
        <taxon>Halomonadaceae</taxon>
        <taxon>Halomonas</taxon>
    </lineage>
</organism>
<evidence type="ECO:0000313" key="6">
    <source>
        <dbReference type="Proteomes" id="UP000321726"/>
    </source>
</evidence>
<dbReference type="InterPro" id="IPR036388">
    <property type="entry name" value="WH-like_DNA-bd_sf"/>
</dbReference>
<gene>
    <name evidence="5" type="ORF">HCU01_13200</name>
</gene>
<dbReference type="InterPro" id="IPR036390">
    <property type="entry name" value="WH_DNA-bd_sf"/>
</dbReference>
<name>A0ABQ0WCS8_9GAMM</name>
<evidence type="ECO:0000256" key="3">
    <source>
        <dbReference type="ARBA" id="ARBA00023163"/>
    </source>
</evidence>
<dbReference type="InterPro" id="IPR028978">
    <property type="entry name" value="Chorismate_lyase_/UTRA_dom_sf"/>
</dbReference>
<evidence type="ECO:0000256" key="1">
    <source>
        <dbReference type="ARBA" id="ARBA00023015"/>
    </source>
</evidence>
<dbReference type="InterPro" id="IPR011663">
    <property type="entry name" value="UTRA"/>
</dbReference>
<dbReference type="SMART" id="SM00345">
    <property type="entry name" value="HTH_GNTR"/>
    <property type="match status" value="1"/>
</dbReference>
<keyword evidence="1" id="KW-0805">Transcription regulation</keyword>
<keyword evidence="6" id="KW-1185">Reference proteome</keyword>
<dbReference type="SUPFAM" id="SSF46785">
    <property type="entry name" value="Winged helix' DNA-binding domain"/>
    <property type="match status" value="1"/>
</dbReference>
<keyword evidence="3" id="KW-0804">Transcription</keyword>
<dbReference type="EMBL" id="BJXU01000040">
    <property type="protein sequence ID" value="GEN23371.1"/>
    <property type="molecule type" value="Genomic_DNA"/>
</dbReference>
<dbReference type="PANTHER" id="PTHR44846:SF1">
    <property type="entry name" value="MANNOSYL-D-GLYCERATE TRANSPORT_METABOLISM SYSTEM REPRESSOR MNGR-RELATED"/>
    <property type="match status" value="1"/>
</dbReference>
<dbReference type="Proteomes" id="UP000321726">
    <property type="component" value="Unassembled WGS sequence"/>
</dbReference>
<dbReference type="SMART" id="SM00866">
    <property type="entry name" value="UTRA"/>
    <property type="match status" value="1"/>
</dbReference>
<accession>A0ABQ0WCS8</accession>
<dbReference type="Gene3D" id="1.10.10.10">
    <property type="entry name" value="Winged helix-like DNA-binding domain superfamily/Winged helix DNA-binding domain"/>
    <property type="match status" value="1"/>
</dbReference>
<evidence type="ECO:0000259" key="4">
    <source>
        <dbReference type="PROSITE" id="PS50949"/>
    </source>
</evidence>
<evidence type="ECO:0000256" key="2">
    <source>
        <dbReference type="ARBA" id="ARBA00023125"/>
    </source>
</evidence>
<keyword evidence="2" id="KW-0238">DNA-binding</keyword>
<dbReference type="Gene3D" id="3.40.1410.10">
    <property type="entry name" value="Chorismate lyase-like"/>
    <property type="match status" value="1"/>
</dbReference>
<dbReference type="SUPFAM" id="SSF64288">
    <property type="entry name" value="Chorismate lyase-like"/>
    <property type="match status" value="1"/>
</dbReference>
<dbReference type="CDD" id="cd07377">
    <property type="entry name" value="WHTH_GntR"/>
    <property type="match status" value="1"/>
</dbReference>
<reference evidence="5 6" key="1">
    <citation type="submission" date="2019-07" db="EMBL/GenBank/DDBJ databases">
        <title>Whole genome shotgun sequence of Halomonas cupida NBRC 102219.</title>
        <authorList>
            <person name="Hosoyama A."/>
            <person name="Uohara A."/>
            <person name="Ohji S."/>
            <person name="Ichikawa N."/>
        </authorList>
    </citation>
    <scope>NUCLEOTIDE SEQUENCE [LARGE SCALE GENOMIC DNA]</scope>
    <source>
        <strain evidence="5 6">NBRC 102219</strain>
    </source>
</reference>
<dbReference type="Pfam" id="PF07702">
    <property type="entry name" value="UTRA"/>
    <property type="match status" value="1"/>
</dbReference>
<dbReference type="InterPro" id="IPR050679">
    <property type="entry name" value="Bact_HTH_transcr_reg"/>
</dbReference>
<dbReference type="PROSITE" id="PS50949">
    <property type="entry name" value="HTH_GNTR"/>
    <property type="match status" value="1"/>
</dbReference>
<feature type="domain" description="HTH gntR-type" evidence="4">
    <location>
        <begin position="16"/>
        <end position="84"/>
    </location>
</feature>
<sequence length="249" mass="28249">MDIYMKTRKLRADERLPLYQRLREEIQARISSGEWKPDTPIPTEAELTQEYGVAVGTVRKAVDTLVSDGLLQRNQGRGTFVRRPDFESSFLRFFRQTNAAGERIIPEGQVLERRTIVPPEYVSIALGLSAQAEAVYLKRIRRIEGVPMLCEDIWLPYARFHALADIPLQAFGNLLYPFYEQECGQMIAAARESLRVSCADQQTASALEIPQGSPVVIIDRVAQGYDHSPLEYRRSRGGASTFHYQIDIS</sequence>
<dbReference type="InterPro" id="IPR000524">
    <property type="entry name" value="Tscrpt_reg_HTH_GntR"/>
</dbReference>
<comment type="caution">
    <text evidence="5">The sequence shown here is derived from an EMBL/GenBank/DDBJ whole genome shotgun (WGS) entry which is preliminary data.</text>
</comment>
<dbReference type="PANTHER" id="PTHR44846">
    <property type="entry name" value="MANNOSYL-D-GLYCERATE TRANSPORT/METABOLISM SYSTEM REPRESSOR MNGR-RELATED"/>
    <property type="match status" value="1"/>
</dbReference>
<evidence type="ECO:0000313" key="5">
    <source>
        <dbReference type="EMBL" id="GEN23371.1"/>
    </source>
</evidence>